<name>A0A9W7IZY4_HIBTR</name>
<protein>
    <submittedName>
        <fullName evidence="1">Uncharacterized protein</fullName>
    </submittedName>
</protein>
<sequence length="133" mass="15137">MHEGSISNVSASPLIFGRVLRWCIPFMGMLQQQRRFKACSHLECKIDDGVIDDTRTQLSRLACKMLTFTLVFWKRLDVKIPRLGRLLKKWKLNAMMGVLNTSNCSAGASILTSVKPWLFLLVLLGHFLSSVRK</sequence>
<reference evidence="1" key="1">
    <citation type="submission" date="2023-05" db="EMBL/GenBank/DDBJ databases">
        <title>Genome and transcriptome analyses reveal genes involved in the formation of fine ridges on petal epidermal cells in Hibiscus trionum.</title>
        <authorList>
            <person name="Koshimizu S."/>
            <person name="Masuda S."/>
            <person name="Ishii T."/>
            <person name="Shirasu K."/>
            <person name="Hoshino A."/>
            <person name="Arita M."/>
        </authorList>
    </citation>
    <scope>NUCLEOTIDE SEQUENCE</scope>
    <source>
        <strain evidence="1">Hamamatsu line</strain>
    </source>
</reference>
<accession>A0A9W7IZY4</accession>
<dbReference type="AlphaFoldDB" id="A0A9W7IZY4"/>
<dbReference type="EMBL" id="BSYR01000045">
    <property type="protein sequence ID" value="GMJ05856.1"/>
    <property type="molecule type" value="Genomic_DNA"/>
</dbReference>
<organism evidence="1 2">
    <name type="scientific">Hibiscus trionum</name>
    <name type="common">Flower of an hour</name>
    <dbReference type="NCBI Taxonomy" id="183268"/>
    <lineage>
        <taxon>Eukaryota</taxon>
        <taxon>Viridiplantae</taxon>
        <taxon>Streptophyta</taxon>
        <taxon>Embryophyta</taxon>
        <taxon>Tracheophyta</taxon>
        <taxon>Spermatophyta</taxon>
        <taxon>Magnoliopsida</taxon>
        <taxon>eudicotyledons</taxon>
        <taxon>Gunneridae</taxon>
        <taxon>Pentapetalae</taxon>
        <taxon>rosids</taxon>
        <taxon>malvids</taxon>
        <taxon>Malvales</taxon>
        <taxon>Malvaceae</taxon>
        <taxon>Malvoideae</taxon>
        <taxon>Hibiscus</taxon>
    </lineage>
</organism>
<gene>
    <name evidence="1" type="ORF">HRI_004254800</name>
</gene>
<proteinExistence type="predicted"/>
<comment type="caution">
    <text evidence="1">The sequence shown here is derived from an EMBL/GenBank/DDBJ whole genome shotgun (WGS) entry which is preliminary data.</text>
</comment>
<dbReference type="Proteomes" id="UP001165190">
    <property type="component" value="Unassembled WGS sequence"/>
</dbReference>
<keyword evidence="2" id="KW-1185">Reference proteome</keyword>
<evidence type="ECO:0000313" key="2">
    <source>
        <dbReference type="Proteomes" id="UP001165190"/>
    </source>
</evidence>
<evidence type="ECO:0000313" key="1">
    <source>
        <dbReference type="EMBL" id="GMJ05856.1"/>
    </source>
</evidence>